<proteinExistence type="predicted"/>
<dbReference type="EMBL" id="CP117988">
    <property type="protein sequence ID" value="WDG06848.1"/>
    <property type="molecule type" value="Genomic_DNA"/>
</dbReference>
<reference evidence="1" key="1">
    <citation type="submission" date="2023-02" db="EMBL/GenBank/DDBJ databases">
        <title>Isolation, identification, and genome analysis of Vibrio campbellii in the Penaeus vannamei larvae stage.</title>
        <authorList>
            <person name="Huang T."/>
            <person name="Zhang B."/>
        </authorList>
    </citation>
    <scope>NUCLEOTIDE SEQUENCE</scope>
    <source>
        <strain evidence="1">20220413_1</strain>
    </source>
</reference>
<organism evidence="1 2">
    <name type="scientific">Vibrio campbellii</name>
    <dbReference type="NCBI Taxonomy" id="680"/>
    <lineage>
        <taxon>Bacteria</taxon>
        <taxon>Pseudomonadati</taxon>
        <taxon>Pseudomonadota</taxon>
        <taxon>Gammaproteobacteria</taxon>
        <taxon>Vibrionales</taxon>
        <taxon>Vibrionaceae</taxon>
        <taxon>Vibrio</taxon>
    </lineage>
</organism>
<gene>
    <name evidence="1" type="ORF">PUN50_08795</name>
</gene>
<dbReference type="RefSeq" id="WP_274290171.1">
    <property type="nucleotide sequence ID" value="NZ_CP117988.1"/>
</dbReference>
<protein>
    <submittedName>
        <fullName evidence="1">Uncharacterized protein</fullName>
    </submittedName>
</protein>
<sequence>MKLAEQETVKNNYKGLSCAYRSGDIINIARYYGKLRFLIGECRATNLAFQVQAAKLELESRQWVEVFPSSFGAFAYLTTSRYGKMRLFQAIERNNALVAERMVLKSKRIRKQDEAPQVGADSSTVEA</sequence>
<dbReference type="Proteomes" id="UP001219537">
    <property type="component" value="Chromosome 1"/>
</dbReference>
<dbReference type="AlphaFoldDB" id="A0AAQ2XVI2"/>
<evidence type="ECO:0000313" key="2">
    <source>
        <dbReference type="Proteomes" id="UP001219537"/>
    </source>
</evidence>
<name>A0AAQ2XVI2_9VIBR</name>
<accession>A0AAQ2XVI2</accession>
<evidence type="ECO:0000313" key="1">
    <source>
        <dbReference type="EMBL" id="WDG06848.1"/>
    </source>
</evidence>